<dbReference type="InterPro" id="IPR012677">
    <property type="entry name" value="Nucleotide-bd_a/b_plait_sf"/>
</dbReference>
<organism evidence="5 6">
    <name type="scientific">Monilinia laxa</name>
    <name type="common">Brown rot fungus</name>
    <name type="synonym">Sclerotinia laxa</name>
    <dbReference type="NCBI Taxonomy" id="61186"/>
    <lineage>
        <taxon>Eukaryota</taxon>
        <taxon>Fungi</taxon>
        <taxon>Dikarya</taxon>
        <taxon>Ascomycota</taxon>
        <taxon>Pezizomycotina</taxon>
        <taxon>Leotiomycetes</taxon>
        <taxon>Helotiales</taxon>
        <taxon>Sclerotiniaceae</taxon>
        <taxon>Monilinia</taxon>
    </lineage>
</organism>
<dbReference type="SUPFAM" id="SSF54928">
    <property type="entry name" value="RNA-binding domain, RBD"/>
    <property type="match status" value="2"/>
</dbReference>
<evidence type="ECO:0000256" key="2">
    <source>
        <dbReference type="PROSITE-ProRule" id="PRU00176"/>
    </source>
</evidence>
<feature type="domain" description="RRM" evidence="4">
    <location>
        <begin position="407"/>
        <end position="488"/>
    </location>
</feature>
<dbReference type="AlphaFoldDB" id="A0A5N6JPN4"/>
<feature type="compositionally biased region" description="Low complexity" evidence="3">
    <location>
        <begin position="19"/>
        <end position="33"/>
    </location>
</feature>
<comment type="caution">
    <text evidence="5">The sequence shown here is derived from an EMBL/GenBank/DDBJ whole genome shotgun (WGS) entry which is preliminary data.</text>
</comment>
<keyword evidence="1 2" id="KW-0694">RNA-binding</keyword>
<feature type="compositionally biased region" description="Low complexity" evidence="3">
    <location>
        <begin position="498"/>
        <end position="512"/>
    </location>
</feature>
<feature type="region of interest" description="Disordered" evidence="3">
    <location>
        <begin position="649"/>
        <end position="668"/>
    </location>
</feature>
<feature type="region of interest" description="Disordered" evidence="3">
    <location>
        <begin position="485"/>
        <end position="529"/>
    </location>
</feature>
<sequence>MSPATPSSTVGGHTIGMHSTSSTSSFGNSGSNSALSTQIEPSPASTYGSSAASDAGIPNTPDNEGALLTGIAQLTMSGDSNVQVNVTSSGHRSTRGSRDSNLYSPPFVRNGSESNTDDPFQSPIKNVSKYRNNDQHTPKATKHRDLDGMWRPRSSSNSSELSPSKLKSAGTIDSNYGETQRKLAFHVQEHVSETTDASGNRLSGYTVVKAEDAQAVYPPSCCVFVANLLQSENEDSLQMAVTQVFREYGPVYVKIRRDGKHMPFAFCQYTKQEHAERAIKEGRGRLIKGRPCRCEKAKAHRLFFVERKYGPVVTPGEVRDLLKSFGKIELCYTASHVERTALNLNEGVIVQFEMYDEGQDAQSAFRNHDLYKLQPIAGLAAPAQQSPSAAEVDSTKAYLARYDVDRRSIFVGNLPLGTSEQQIRGLFEHYGSIQDISVRENASKFEPEEKFAFAFVEFKSPMAVVNAVNAKNGFTFGGKSLRVAQKDSENGGSRGKSSRSQPSTSTRSFQSPRADRHVEQQTSPSTQMSPMTYASPYGYAAYSPYYGYAAPSAVFTDGQGHYYSNAASYSPAPTYYPGYPGSPGYAMRSPAISTDLTGSPTAPSPYCGYAPYQQYAPAPYWGMQSPPTGQLASSQQAYYPYSSVGVANKAHEDRSATPTPSGNAPVVE</sequence>
<feature type="region of interest" description="Disordered" evidence="3">
    <location>
        <begin position="82"/>
        <end position="172"/>
    </location>
</feature>
<feature type="compositionally biased region" description="Polar residues" evidence="3">
    <location>
        <begin position="111"/>
        <end position="125"/>
    </location>
</feature>
<dbReference type="PROSITE" id="PS50102">
    <property type="entry name" value="RRM"/>
    <property type="match status" value="2"/>
</dbReference>
<feature type="region of interest" description="Disordered" evidence="3">
    <location>
        <begin position="1"/>
        <end position="64"/>
    </location>
</feature>
<accession>A0A5N6JPN4</accession>
<dbReference type="InterPro" id="IPR035979">
    <property type="entry name" value="RBD_domain_sf"/>
</dbReference>
<dbReference type="Pfam" id="PF00076">
    <property type="entry name" value="RRM_1"/>
    <property type="match status" value="2"/>
</dbReference>
<dbReference type="CDD" id="cd00590">
    <property type="entry name" value="RRM_SF"/>
    <property type="match status" value="1"/>
</dbReference>
<dbReference type="GO" id="GO:0003723">
    <property type="term" value="F:RNA binding"/>
    <property type="evidence" value="ECO:0007669"/>
    <property type="project" value="UniProtKB-UniRule"/>
</dbReference>
<dbReference type="FunFam" id="3.30.70.330:FF:000736">
    <property type="entry name" value="Polyadenylate-binding protein, putative"/>
    <property type="match status" value="1"/>
</dbReference>
<protein>
    <recommendedName>
        <fullName evidence="4">RRM domain-containing protein</fullName>
    </recommendedName>
</protein>
<dbReference type="EMBL" id="VIGI01000017">
    <property type="protein sequence ID" value="KAB8290528.1"/>
    <property type="molecule type" value="Genomic_DNA"/>
</dbReference>
<evidence type="ECO:0000313" key="6">
    <source>
        <dbReference type="Proteomes" id="UP000326757"/>
    </source>
</evidence>
<dbReference type="Proteomes" id="UP000326757">
    <property type="component" value="Unassembled WGS sequence"/>
</dbReference>
<feature type="compositionally biased region" description="Polar residues" evidence="3">
    <location>
        <begin position="1"/>
        <end position="11"/>
    </location>
</feature>
<feature type="compositionally biased region" description="Polar residues" evidence="3">
    <location>
        <begin position="34"/>
        <end position="52"/>
    </location>
</feature>
<feature type="domain" description="RRM" evidence="4">
    <location>
        <begin position="221"/>
        <end position="299"/>
    </location>
</feature>
<dbReference type="Gene3D" id="3.30.70.330">
    <property type="match status" value="2"/>
</dbReference>
<evidence type="ECO:0000256" key="1">
    <source>
        <dbReference type="ARBA" id="ARBA00022884"/>
    </source>
</evidence>
<evidence type="ECO:0000259" key="4">
    <source>
        <dbReference type="PROSITE" id="PS50102"/>
    </source>
</evidence>
<dbReference type="InterPro" id="IPR000504">
    <property type="entry name" value="RRM_dom"/>
</dbReference>
<reference evidence="5 6" key="1">
    <citation type="submission" date="2019-06" db="EMBL/GenBank/DDBJ databases">
        <title>Genome Sequence of the Brown Rot Fungal Pathogen Monilinia laxa.</title>
        <authorList>
            <person name="De Miccolis Angelini R.M."/>
            <person name="Landi L."/>
            <person name="Abate D."/>
            <person name="Pollastro S."/>
            <person name="Romanazzi G."/>
            <person name="Faretra F."/>
        </authorList>
    </citation>
    <scope>NUCLEOTIDE SEQUENCE [LARGE SCALE GENOMIC DNA]</scope>
    <source>
        <strain evidence="5 6">Mlax316</strain>
    </source>
</reference>
<name>A0A5N6JPN4_MONLA</name>
<proteinExistence type="predicted"/>
<feature type="compositionally biased region" description="Polar residues" evidence="3">
    <location>
        <begin position="520"/>
        <end position="529"/>
    </location>
</feature>
<gene>
    <name evidence="5" type="ORF">EYC80_010953</name>
</gene>
<evidence type="ECO:0000313" key="5">
    <source>
        <dbReference type="EMBL" id="KAB8290528.1"/>
    </source>
</evidence>
<keyword evidence="6" id="KW-1185">Reference proteome</keyword>
<dbReference type="OrthoDB" id="410044at2759"/>
<dbReference type="PANTHER" id="PTHR10352">
    <property type="entry name" value="EUKARYOTIC TRANSLATION INITIATION FACTOR 3 SUBUNIT G"/>
    <property type="match status" value="1"/>
</dbReference>
<feature type="compositionally biased region" description="Basic and acidic residues" evidence="3">
    <location>
        <begin position="131"/>
        <end position="150"/>
    </location>
</feature>
<dbReference type="SMART" id="SM00360">
    <property type="entry name" value="RRM"/>
    <property type="match status" value="2"/>
</dbReference>
<feature type="compositionally biased region" description="Low complexity" evidence="3">
    <location>
        <begin position="151"/>
        <end position="168"/>
    </location>
</feature>
<evidence type="ECO:0000256" key="3">
    <source>
        <dbReference type="SAM" id="MobiDB-lite"/>
    </source>
</evidence>